<comment type="subcellular location">
    <subcellularLocation>
        <location evidence="4">Plastid</location>
        <location evidence="4">Chloroplast</location>
    </subcellularLocation>
</comment>
<dbReference type="InterPro" id="IPR001857">
    <property type="entry name" value="Ribosomal_bL19"/>
</dbReference>
<evidence type="ECO:0000313" key="5">
    <source>
        <dbReference type="EMBL" id="ARW68115.1"/>
    </source>
</evidence>
<dbReference type="InterPro" id="IPR018257">
    <property type="entry name" value="Ribosomal_bL19_CS"/>
</dbReference>
<geneLocation type="chloroplast" evidence="5"/>
<dbReference type="Gene3D" id="2.30.30.790">
    <property type="match status" value="1"/>
</dbReference>
<keyword evidence="5" id="KW-0934">Plastid</keyword>
<keyword evidence="5" id="KW-0150">Chloroplast</keyword>
<dbReference type="Pfam" id="PF01245">
    <property type="entry name" value="Ribosomal_L19"/>
    <property type="match status" value="1"/>
</dbReference>
<dbReference type="GO" id="GO:0003735">
    <property type="term" value="F:structural constituent of ribosome"/>
    <property type="evidence" value="ECO:0007669"/>
    <property type="project" value="InterPro"/>
</dbReference>
<dbReference type="RefSeq" id="YP_009398984.1">
    <property type="nucleotide sequence ID" value="NC_035294.1"/>
</dbReference>
<gene>
    <name evidence="4 5" type="primary">rpl19</name>
</gene>
<dbReference type="PROSITE" id="PS01015">
    <property type="entry name" value="RIBOSOMAL_L19"/>
    <property type="match status" value="1"/>
</dbReference>
<dbReference type="NCBIfam" id="TIGR01024">
    <property type="entry name" value="rplS_bact"/>
    <property type="match status" value="1"/>
</dbReference>
<dbReference type="GO" id="GO:0003729">
    <property type="term" value="F:mRNA binding"/>
    <property type="evidence" value="ECO:0007669"/>
    <property type="project" value="UniProtKB-ARBA"/>
</dbReference>
<keyword evidence="3 4" id="KW-0687">Ribonucleoprotein</keyword>
<evidence type="ECO:0000256" key="4">
    <source>
        <dbReference type="HAMAP-Rule" id="MF_00402"/>
    </source>
</evidence>
<dbReference type="PANTHER" id="PTHR15680">
    <property type="entry name" value="RIBOSOMAL PROTEIN L19"/>
    <property type="match status" value="1"/>
</dbReference>
<accession>A0A1Z1MQR7</accession>
<organism evidence="5">
    <name type="scientific">Cliftonaea pectinata</name>
    <dbReference type="NCBI Taxonomy" id="2007206"/>
    <lineage>
        <taxon>Eukaryota</taxon>
        <taxon>Rhodophyta</taxon>
        <taxon>Florideophyceae</taxon>
        <taxon>Rhodymeniophycidae</taxon>
        <taxon>Ceramiales</taxon>
        <taxon>Rhodomelaceae</taxon>
        <taxon>Polyzonieae</taxon>
        <taxon>Cliftonaea</taxon>
    </lineage>
</organism>
<dbReference type="GO" id="GO:0009507">
    <property type="term" value="C:chloroplast"/>
    <property type="evidence" value="ECO:0007669"/>
    <property type="project" value="UniProtKB-SubCell"/>
</dbReference>
<dbReference type="EMBL" id="MF101450">
    <property type="protein sequence ID" value="ARW68115.1"/>
    <property type="molecule type" value="Genomic_DNA"/>
</dbReference>
<dbReference type="PIRSF" id="PIRSF002191">
    <property type="entry name" value="Ribosomal_L19"/>
    <property type="match status" value="1"/>
</dbReference>
<name>A0A1Z1MQR7_9FLOR</name>
<dbReference type="GO" id="GO:0006412">
    <property type="term" value="P:translation"/>
    <property type="evidence" value="ECO:0007669"/>
    <property type="project" value="UniProtKB-UniRule"/>
</dbReference>
<comment type="similarity">
    <text evidence="1 4">Belongs to the bacterial ribosomal protein bL19 family.</text>
</comment>
<dbReference type="PRINTS" id="PR00061">
    <property type="entry name" value="RIBOSOMALL19"/>
</dbReference>
<dbReference type="FunFam" id="2.30.30.790:FF:000004">
    <property type="entry name" value="50S ribosomal protein L19, chloroplastic"/>
    <property type="match status" value="1"/>
</dbReference>
<sequence>MKTKTSYTDIINKVEQEFLKTNLPNIEIGDNIKIKRAIQEGNKERIQISEGIVISKKNSGINTTITIRKVIQSIGVERIYLIHSPKIFGIEITKKSKVRKSKLYYLRTKSGKATRLKQRFI</sequence>
<dbReference type="GO" id="GO:0005762">
    <property type="term" value="C:mitochondrial large ribosomal subunit"/>
    <property type="evidence" value="ECO:0007669"/>
    <property type="project" value="TreeGrafter"/>
</dbReference>
<evidence type="ECO:0000256" key="2">
    <source>
        <dbReference type="ARBA" id="ARBA00022980"/>
    </source>
</evidence>
<dbReference type="AlphaFoldDB" id="A0A1Z1MQR7"/>
<evidence type="ECO:0000256" key="1">
    <source>
        <dbReference type="ARBA" id="ARBA00005781"/>
    </source>
</evidence>
<keyword evidence="2 4" id="KW-0689">Ribosomal protein</keyword>
<dbReference type="HAMAP" id="MF_00402">
    <property type="entry name" value="Ribosomal_bL19"/>
    <property type="match status" value="1"/>
</dbReference>
<dbReference type="SUPFAM" id="SSF50104">
    <property type="entry name" value="Translation proteins SH3-like domain"/>
    <property type="match status" value="1"/>
</dbReference>
<proteinExistence type="inferred from homology"/>
<evidence type="ECO:0000256" key="3">
    <source>
        <dbReference type="ARBA" id="ARBA00023274"/>
    </source>
</evidence>
<dbReference type="InterPro" id="IPR038657">
    <property type="entry name" value="Ribosomal_bL19_sf"/>
</dbReference>
<dbReference type="GeneID" id="33361611"/>
<dbReference type="InterPro" id="IPR008991">
    <property type="entry name" value="Translation_prot_SH3-like_sf"/>
</dbReference>
<dbReference type="PANTHER" id="PTHR15680:SF9">
    <property type="entry name" value="LARGE RIBOSOMAL SUBUNIT PROTEIN BL19M"/>
    <property type="match status" value="1"/>
</dbReference>
<protein>
    <recommendedName>
        <fullName evidence="4">Large ribosomal subunit protein bL19c</fullName>
    </recommendedName>
</protein>
<reference evidence="5" key="1">
    <citation type="journal article" date="2017" name="J. Phycol.">
        <title>Analysis of chloroplast genomes and a supermatrix inform reclassification of the Rhodomelaceae (Rhodophyta).</title>
        <authorList>
            <person name="Diaz-Tapia P."/>
            <person name="Maggs C.A."/>
            <person name="West J.A."/>
            <person name="Verbruggen H."/>
        </authorList>
    </citation>
    <scope>NUCLEOTIDE SEQUENCE</scope>
    <source>
        <strain evidence="5">PD1561</strain>
    </source>
</reference>